<dbReference type="RefSeq" id="WP_126330800.1">
    <property type="nucleotide sequence ID" value="NZ_LR134343.1"/>
</dbReference>
<gene>
    <name evidence="1" type="ORF">NCTC10297_01232</name>
</gene>
<sequence length="123" mass="14734">MAESESRSFLSLKGADKTFYSDWIAEAGAVIMKNGKKEFQDIYKNHQNRTLSWSYWRLVNEQNDPELQKVHEKHIRSWSFFSKFLTDSIMKFRVWSPWSYFLNPKDRITIGCKQMPEVKECKK</sequence>
<proteinExistence type="predicted"/>
<organism evidence="1 2">
    <name type="scientific">Moraxella cuniculi</name>
    <dbReference type="NCBI Taxonomy" id="34061"/>
    <lineage>
        <taxon>Bacteria</taxon>
        <taxon>Pseudomonadati</taxon>
        <taxon>Pseudomonadota</taxon>
        <taxon>Gammaproteobacteria</taxon>
        <taxon>Moraxellales</taxon>
        <taxon>Moraxellaceae</taxon>
        <taxon>Moraxella</taxon>
    </lineage>
</organism>
<protein>
    <submittedName>
        <fullName evidence="1">Uncharacterized protein</fullName>
    </submittedName>
</protein>
<dbReference type="EMBL" id="LR134343">
    <property type="protein sequence ID" value="VEG13269.1"/>
    <property type="molecule type" value="Genomic_DNA"/>
</dbReference>
<accession>A0A3S5EFY1</accession>
<name>A0A3S5EFY1_9GAMM</name>
<dbReference type="Proteomes" id="UP000274100">
    <property type="component" value="Chromosome"/>
</dbReference>
<evidence type="ECO:0000313" key="2">
    <source>
        <dbReference type="Proteomes" id="UP000274100"/>
    </source>
</evidence>
<dbReference type="KEGG" id="mcun:NCTC10297_01232"/>
<dbReference type="AlphaFoldDB" id="A0A3S5EFY1"/>
<evidence type="ECO:0000313" key="1">
    <source>
        <dbReference type="EMBL" id="VEG13269.1"/>
    </source>
</evidence>
<reference evidence="1 2" key="1">
    <citation type="submission" date="2018-12" db="EMBL/GenBank/DDBJ databases">
        <authorList>
            <consortium name="Pathogen Informatics"/>
        </authorList>
    </citation>
    <scope>NUCLEOTIDE SEQUENCE [LARGE SCALE GENOMIC DNA]</scope>
    <source>
        <strain evidence="1 2">NCTC10297</strain>
    </source>
</reference>